<reference evidence="2" key="3">
    <citation type="journal article" date="2018" name="Nature">
        <title>A major lineage of non-tailed dsDNA viruses as unrecognized killers of marine bacteria.</title>
        <authorList>
            <person name="Kauffman K.M."/>
            <person name="Hussain F.A."/>
            <person name="Yang J."/>
            <person name="Arevalo P."/>
            <person name="Brown J.M."/>
            <person name="Chang W.K."/>
            <person name="VanInsberghe D."/>
            <person name="Elsherbini J."/>
            <person name="Sharma R.S."/>
            <person name="Cutler M.B."/>
            <person name="Kelly L."/>
            <person name="Polz M.F."/>
        </authorList>
    </citation>
    <scope>NUCLEOTIDE SEQUENCE</scope>
    <source>
        <strain evidence="2">10N.222.48.A2</strain>
    </source>
</reference>
<evidence type="ECO:0000313" key="4">
    <source>
        <dbReference type="Proteomes" id="UP000235579"/>
    </source>
</evidence>
<comment type="caution">
    <text evidence="2">The sequence shown here is derived from an EMBL/GenBank/DDBJ whole genome shotgun (WGS) entry which is preliminary data.</text>
</comment>
<reference evidence="2" key="2">
    <citation type="submission" date="2016-07" db="EMBL/GenBank/DDBJ databases">
        <authorList>
            <person name="Wan K."/>
            <person name="Booth B."/>
            <person name="Spirohn K."/>
            <person name="Hao T."/>
            <person name="Hu Y."/>
            <person name="Calderwood M."/>
            <person name="Hill D."/>
            <person name="Mohr S."/>
            <person name="Vidal M."/>
            <person name="Celniker S."/>
            <person name="Perrimon N."/>
        </authorList>
    </citation>
    <scope>NUCLEOTIDE SEQUENCE</scope>
    <source>
        <strain evidence="2">10N.222.48.A2</strain>
    </source>
</reference>
<name>A0A2N7NDH9_9VIBR</name>
<dbReference type="AlphaFoldDB" id="A0A2N7NDH9"/>
<keyword evidence="1" id="KW-0732">Signal</keyword>
<feature type="signal peptide" evidence="1">
    <location>
        <begin position="1"/>
        <end position="20"/>
    </location>
</feature>
<organism evidence="2 4">
    <name type="scientific">Vibrio tasmaniensis</name>
    <dbReference type="NCBI Taxonomy" id="212663"/>
    <lineage>
        <taxon>Bacteria</taxon>
        <taxon>Pseudomonadati</taxon>
        <taxon>Pseudomonadota</taxon>
        <taxon>Gammaproteobacteria</taxon>
        <taxon>Vibrionales</taxon>
        <taxon>Vibrionaceae</taxon>
        <taxon>Vibrio</taxon>
    </lineage>
</organism>
<dbReference type="EMBL" id="SYVV01000041">
    <property type="protein sequence ID" value="TKG28237.1"/>
    <property type="molecule type" value="Genomic_DNA"/>
</dbReference>
<dbReference type="Proteomes" id="UP000235579">
    <property type="component" value="Unassembled WGS sequence"/>
</dbReference>
<protein>
    <recommendedName>
        <fullName evidence="6">Pre-toxin TG domain-containing protein</fullName>
    </recommendedName>
</protein>
<feature type="chain" id="PRO_5030054095" description="Pre-toxin TG domain-containing protein" evidence="1">
    <location>
        <begin position="21"/>
        <end position="684"/>
    </location>
</feature>
<evidence type="ECO:0000313" key="3">
    <source>
        <dbReference type="EMBL" id="TKG28237.1"/>
    </source>
</evidence>
<reference evidence="4" key="1">
    <citation type="submission" date="2016-07" db="EMBL/GenBank/DDBJ databases">
        <title>Nontailed viruses are major unrecognized killers of bacteria in the ocean.</title>
        <authorList>
            <person name="Kauffman K."/>
            <person name="Hussain F."/>
            <person name="Yang J."/>
            <person name="Arevalo P."/>
            <person name="Brown J."/>
            <person name="Cutler M."/>
            <person name="Kelly L."/>
            <person name="Polz M.F."/>
        </authorList>
    </citation>
    <scope>NUCLEOTIDE SEQUENCE [LARGE SCALE GENOMIC DNA]</scope>
    <source>
        <strain evidence="4">10N.222.48.A2</strain>
    </source>
</reference>
<dbReference type="Proteomes" id="UP000308018">
    <property type="component" value="Unassembled WGS sequence"/>
</dbReference>
<evidence type="ECO:0000313" key="5">
    <source>
        <dbReference type="Proteomes" id="UP000308018"/>
    </source>
</evidence>
<evidence type="ECO:0000256" key="1">
    <source>
        <dbReference type="SAM" id="SignalP"/>
    </source>
</evidence>
<sequence length="684" mass="76699">MKFKISTIGLSIGAVLFANSANSFYFLLDEGEACKTTTLEKEVDDFQEDISPISEKETPIGQKITNEEIGEVIPEFETGAMELAEKIGGAIAVVSGGLELLDGIENKNADEITGGAVLLGSYIAPEIAGEVIGSIFSESIAEAINPVIGVLIAEGIAIYGDIKMAGVINKMEESDRTLMGVYSKAIDKTDASLLKLKKIIRGDNDEIYNYEYKHFGELTVELYKNSFHKLAYRLINDNYSNRVDKYFKDNTVSTPITMQFVSSELPVTISHLIGLKENLKYWYSTSLTGKKYISSFGHVPLNNANFHPLYEGTNSIRFSKSIKNVAIPNMRWLNDVFFPVLERTVDVIYDNSDHLVVEFKDMLTDTKFIHSLQESMITPYNDVLKKYYSWLYFGHHILKNLDYSEVKVEEGFLIFISIFMPIESSIIQGSVMNDIKSKIDVAPFVFAITKSLISQGVDVTDETKFTKLINDAYSKIGEEHSTLKNKIMSSYHAAKDLVNTKLVDKSEISLKPISQEKLNSLIEKIDKHVADGSLKKKVDVALNDAVSLMSLQGGDNYETSLRFIDYAQMTSSIQNSYFNVVGALIDNYVKKLQKLSDWENEAAAVILSDLRDDLVALNKNSKLVNYSSQEVHKYSSGNFDWLAFNSTPFLDEDNNKIIRYLDDTINLWVPVSQTGPPMRLHHAN</sequence>
<accession>A0A2N7NDH9</accession>
<dbReference type="EMBL" id="MDBP01000070">
    <property type="protein sequence ID" value="PMP10688.1"/>
    <property type="molecule type" value="Genomic_DNA"/>
</dbReference>
<reference evidence="3 5" key="4">
    <citation type="submission" date="2019-04" db="EMBL/GenBank/DDBJ databases">
        <title>A reverse ecology approach based on a biological definition of microbial populations.</title>
        <authorList>
            <person name="Arevalo P."/>
            <person name="Vaninsberghe D."/>
            <person name="Elsherbini J."/>
            <person name="Gore J."/>
            <person name="Polz M."/>
        </authorList>
    </citation>
    <scope>NUCLEOTIDE SEQUENCE [LARGE SCALE GENOMIC DNA]</scope>
    <source>
        <strain evidence="3 5">10N.222.45.A8</strain>
    </source>
</reference>
<dbReference type="RefSeq" id="WP_016800076.1">
    <property type="nucleotide sequence ID" value="NZ_MDBG01000226.1"/>
</dbReference>
<proteinExistence type="predicted"/>
<evidence type="ECO:0000313" key="2">
    <source>
        <dbReference type="EMBL" id="PMP10688.1"/>
    </source>
</evidence>
<evidence type="ECO:0008006" key="6">
    <source>
        <dbReference type="Google" id="ProtNLM"/>
    </source>
</evidence>
<gene>
    <name evidence="2" type="ORF">BCS92_22490</name>
    <name evidence="3" type="ORF">FC057_22315</name>
</gene>